<dbReference type="STRING" id="133385.A0A2T9YW22"/>
<name>A0A2T9YW22_9FUNG</name>
<accession>A0A2T9YW22</accession>
<dbReference type="PANTHER" id="PTHR22091">
    <property type="entry name" value="COILED-COIL DOMAIN-CONTAINING PROTEIN 77"/>
    <property type="match status" value="1"/>
</dbReference>
<reference evidence="2 3" key="1">
    <citation type="journal article" date="2018" name="MBio">
        <title>Comparative Genomics Reveals the Core Gene Toolbox for the Fungus-Insect Symbiosis.</title>
        <authorList>
            <person name="Wang Y."/>
            <person name="Stata M."/>
            <person name="Wang W."/>
            <person name="Stajich J.E."/>
            <person name="White M.M."/>
            <person name="Moncalvo J.M."/>
        </authorList>
    </citation>
    <scope>NUCLEOTIDE SEQUENCE [LARGE SCALE GENOMIC DNA]</scope>
    <source>
        <strain evidence="2 3">SWE-8-4</strain>
    </source>
</reference>
<dbReference type="AlphaFoldDB" id="A0A2T9YW22"/>
<organism evidence="2 3">
    <name type="scientific">Smittium simulii</name>
    <dbReference type="NCBI Taxonomy" id="133385"/>
    <lineage>
        <taxon>Eukaryota</taxon>
        <taxon>Fungi</taxon>
        <taxon>Fungi incertae sedis</taxon>
        <taxon>Zoopagomycota</taxon>
        <taxon>Kickxellomycotina</taxon>
        <taxon>Harpellomycetes</taxon>
        <taxon>Harpellales</taxon>
        <taxon>Legeriomycetaceae</taxon>
        <taxon>Smittium</taxon>
    </lineage>
</organism>
<gene>
    <name evidence="2" type="ORF">BB561_001139</name>
</gene>
<sequence>MSQKELEDVNVEDLLTFYKKQQEQNERDFKKFEENINNIEVRQSEIKKFQWEIQDKNKKIEKLQELYEQSQHALIEERKNHLSVVSLNDKLKIKLQKKNSQIEYLATKAQENILLTEELASSSKSKRSRSSYDYQSQHDINYPEVNAKTKDLMIENEALSFSVDTMQIQLDEQKLNFEEMLTSLRLDLQSVKSTERTKNIEINRQLEESNLRIYNIQTLYRQNIREMLEMRKNVSENKKLISEDHFILRSKILSLESTLKSKQTIIDDLLKKKQLKEKTAQDKEIEELEYRLSAARADLQNLQSENEIREVSYKQSISRMELLYEKLQQDLSITKKDHAFYLNSIFAECVEIKKLLSEAHKTDENFMAYIDTFSDNVRQAIAQDKLLMNERVKSTSDKLDNLMLYIQRCKTGLNGIPRTSGSTPRKMKSVFDIVPKSNYR</sequence>
<keyword evidence="3" id="KW-1185">Reference proteome</keyword>
<proteinExistence type="predicted"/>
<feature type="coiled-coil region" evidence="1">
    <location>
        <begin position="22"/>
        <end position="80"/>
    </location>
</feature>
<comment type="caution">
    <text evidence="2">The sequence shown here is derived from an EMBL/GenBank/DDBJ whole genome shotgun (WGS) entry which is preliminary data.</text>
</comment>
<dbReference type="PANTHER" id="PTHR22091:SF1">
    <property type="entry name" value="COILED-COIL DOMAIN-CONTAINING PROTEIN 77"/>
    <property type="match status" value="1"/>
</dbReference>
<keyword evidence="1" id="KW-0175">Coiled coil</keyword>
<evidence type="ECO:0000256" key="1">
    <source>
        <dbReference type="SAM" id="Coils"/>
    </source>
</evidence>
<dbReference type="EMBL" id="MBFR01000030">
    <property type="protein sequence ID" value="PVU96529.1"/>
    <property type="molecule type" value="Genomic_DNA"/>
</dbReference>
<dbReference type="Proteomes" id="UP000245383">
    <property type="component" value="Unassembled WGS sequence"/>
</dbReference>
<dbReference type="InterPro" id="IPR037696">
    <property type="entry name" value="CCDC77"/>
</dbReference>
<dbReference type="OrthoDB" id="191169at2759"/>
<protein>
    <submittedName>
        <fullName evidence="2">Uncharacterized protein</fullName>
    </submittedName>
</protein>
<evidence type="ECO:0000313" key="3">
    <source>
        <dbReference type="Proteomes" id="UP000245383"/>
    </source>
</evidence>
<feature type="coiled-coil region" evidence="1">
    <location>
        <begin position="266"/>
        <end position="337"/>
    </location>
</feature>
<evidence type="ECO:0000313" key="2">
    <source>
        <dbReference type="EMBL" id="PVU96529.1"/>
    </source>
</evidence>